<dbReference type="InterPro" id="IPR002938">
    <property type="entry name" value="FAD-bd"/>
</dbReference>
<dbReference type="PANTHER" id="PTHR13789">
    <property type="entry name" value="MONOOXYGENASE"/>
    <property type="match status" value="1"/>
</dbReference>
<sequence>MSPHSNPETTAHPPPFQSFCEKLPERFPSTGISVLIAGGGVAGLLAALECWRKGHNVRIVERSPSRLLSGDGFTIGPSALLALDKWPEMSKENERISYESWMSWHKITGEMIKHPAPFQLNPSKAHGSDTKTPTVYRHSRPKMHQMLSDQLDRVGLAVEYGKRVLDYYEDSSSGKAGILLDGGEKLEADVVVAADGVGSKSSRIVLGQEVRARPTGFSIYRAAYPLDETRTYPILDENFPLMEKNTASSQLWMGDGVHSVFGRTTNEMSWYLTYPVNQNNPTRFCGRIYINISLKDHGNGAESWSNLVDPDTVLQTTATIKGWPDFANRLIKETPKDRIHDYKLMWREPQPCWASPSGRVIQIGDAAHTFFPSSGNGATQGMEDAVSLAACLQLGGKDNVHWATRVHNKLRVERVHCLQLLGVLNHEMRGVSADAQPSQAKPVGLLGSWIWNHNPEQYAIDNYENALACLTDARPFSNTNTPPGYVYQSWTIDSILEARKMGKEFVLEGDWE</sequence>
<evidence type="ECO:0000256" key="3">
    <source>
        <dbReference type="ARBA" id="ARBA00022827"/>
    </source>
</evidence>
<comment type="caution">
    <text evidence="7">The sequence shown here is derived from an EMBL/GenBank/DDBJ whole genome shotgun (WGS) entry which is preliminary data.</text>
</comment>
<dbReference type="Proteomes" id="UP001149165">
    <property type="component" value="Unassembled WGS sequence"/>
</dbReference>
<reference evidence="7" key="2">
    <citation type="journal article" date="2023" name="IMA Fungus">
        <title>Comparative genomic study of the Penicillium genus elucidates a diverse pangenome and 15 lateral gene transfer events.</title>
        <authorList>
            <person name="Petersen C."/>
            <person name="Sorensen T."/>
            <person name="Nielsen M.R."/>
            <person name="Sondergaard T.E."/>
            <person name="Sorensen J.L."/>
            <person name="Fitzpatrick D.A."/>
            <person name="Frisvad J.C."/>
            <person name="Nielsen K.L."/>
        </authorList>
    </citation>
    <scope>NUCLEOTIDE SEQUENCE</scope>
    <source>
        <strain evidence="7">IBT 30069</strain>
    </source>
</reference>
<name>A0A9W9K0K9_9EURO</name>
<dbReference type="PANTHER" id="PTHR13789:SF147">
    <property type="entry name" value="PUTATIVE (AFU_ORTHOLOGUE AFUA_2G01950)-RELATED"/>
    <property type="match status" value="1"/>
</dbReference>
<proteinExistence type="inferred from homology"/>
<keyword evidence="2" id="KW-0285">Flavoprotein</keyword>
<evidence type="ECO:0000259" key="6">
    <source>
        <dbReference type="Pfam" id="PF01494"/>
    </source>
</evidence>
<keyword evidence="8" id="KW-1185">Reference proteome</keyword>
<dbReference type="EMBL" id="JAPQKH010000007">
    <property type="protein sequence ID" value="KAJ5088739.1"/>
    <property type="molecule type" value="Genomic_DNA"/>
</dbReference>
<evidence type="ECO:0000256" key="2">
    <source>
        <dbReference type="ARBA" id="ARBA00022630"/>
    </source>
</evidence>
<keyword evidence="3" id="KW-0274">FAD</keyword>
<evidence type="ECO:0000313" key="8">
    <source>
        <dbReference type="Proteomes" id="UP001149165"/>
    </source>
</evidence>
<keyword evidence="5" id="KW-0503">Monooxygenase</keyword>
<dbReference type="SUPFAM" id="SSF51905">
    <property type="entry name" value="FAD/NAD(P)-binding domain"/>
    <property type="match status" value="1"/>
</dbReference>
<keyword evidence="4" id="KW-0560">Oxidoreductase</keyword>
<dbReference type="GO" id="GO:0004497">
    <property type="term" value="F:monooxygenase activity"/>
    <property type="evidence" value="ECO:0007669"/>
    <property type="project" value="UniProtKB-KW"/>
</dbReference>
<organism evidence="7 8">
    <name type="scientific">Penicillium angulare</name>
    <dbReference type="NCBI Taxonomy" id="116970"/>
    <lineage>
        <taxon>Eukaryota</taxon>
        <taxon>Fungi</taxon>
        <taxon>Dikarya</taxon>
        <taxon>Ascomycota</taxon>
        <taxon>Pezizomycotina</taxon>
        <taxon>Eurotiomycetes</taxon>
        <taxon>Eurotiomycetidae</taxon>
        <taxon>Eurotiales</taxon>
        <taxon>Aspergillaceae</taxon>
        <taxon>Penicillium</taxon>
    </lineage>
</organism>
<evidence type="ECO:0000313" key="7">
    <source>
        <dbReference type="EMBL" id="KAJ5088739.1"/>
    </source>
</evidence>
<dbReference type="InterPro" id="IPR050493">
    <property type="entry name" value="FAD-dep_Monooxygenase_BioMet"/>
</dbReference>
<evidence type="ECO:0000256" key="5">
    <source>
        <dbReference type="ARBA" id="ARBA00023033"/>
    </source>
</evidence>
<dbReference type="Pfam" id="PF01494">
    <property type="entry name" value="FAD_binding_3"/>
    <property type="match status" value="1"/>
</dbReference>
<evidence type="ECO:0000256" key="4">
    <source>
        <dbReference type="ARBA" id="ARBA00023002"/>
    </source>
</evidence>
<dbReference type="AlphaFoldDB" id="A0A9W9K0K9"/>
<reference evidence="7" key="1">
    <citation type="submission" date="2022-11" db="EMBL/GenBank/DDBJ databases">
        <authorList>
            <person name="Petersen C."/>
        </authorList>
    </citation>
    <scope>NUCLEOTIDE SEQUENCE</scope>
    <source>
        <strain evidence="7">IBT 30069</strain>
    </source>
</reference>
<dbReference type="OrthoDB" id="16820at2759"/>
<evidence type="ECO:0000256" key="1">
    <source>
        <dbReference type="ARBA" id="ARBA00007992"/>
    </source>
</evidence>
<dbReference type="GO" id="GO:0071949">
    <property type="term" value="F:FAD binding"/>
    <property type="evidence" value="ECO:0007669"/>
    <property type="project" value="InterPro"/>
</dbReference>
<accession>A0A9W9K0K9</accession>
<dbReference type="PRINTS" id="PR00420">
    <property type="entry name" value="RNGMNOXGNASE"/>
</dbReference>
<protein>
    <recommendedName>
        <fullName evidence="6">FAD-binding domain-containing protein</fullName>
    </recommendedName>
</protein>
<dbReference type="InterPro" id="IPR036188">
    <property type="entry name" value="FAD/NAD-bd_sf"/>
</dbReference>
<comment type="similarity">
    <text evidence="1">Belongs to the paxM FAD-dependent monooxygenase family.</text>
</comment>
<feature type="domain" description="FAD-binding" evidence="6">
    <location>
        <begin position="33"/>
        <end position="392"/>
    </location>
</feature>
<gene>
    <name evidence="7" type="ORF">N7456_012355</name>
</gene>
<dbReference type="Gene3D" id="3.50.50.60">
    <property type="entry name" value="FAD/NAD(P)-binding domain"/>
    <property type="match status" value="1"/>
</dbReference>